<reference evidence="1 2" key="1">
    <citation type="journal article" date="2020" name="Nature">
        <title>Six reference-quality genomes reveal evolution of bat adaptations.</title>
        <authorList>
            <person name="Jebb D."/>
            <person name="Huang Z."/>
            <person name="Pippel M."/>
            <person name="Hughes G.M."/>
            <person name="Lavrichenko K."/>
            <person name="Devanna P."/>
            <person name="Winkler S."/>
            <person name="Jermiin L.S."/>
            <person name="Skirmuntt E.C."/>
            <person name="Katzourakis A."/>
            <person name="Burkitt-Gray L."/>
            <person name="Ray D.A."/>
            <person name="Sullivan K.A.M."/>
            <person name="Roscito J.G."/>
            <person name="Kirilenko B.M."/>
            <person name="Davalos L.M."/>
            <person name="Corthals A.P."/>
            <person name="Power M.L."/>
            <person name="Jones G."/>
            <person name="Ransome R.D."/>
            <person name="Dechmann D.K.N."/>
            <person name="Locatelli A.G."/>
            <person name="Puechmaille S.J."/>
            <person name="Fedrigo O."/>
            <person name="Jarvis E.D."/>
            <person name="Hiller M."/>
            <person name="Vernes S.C."/>
            <person name="Myers E.W."/>
            <person name="Teeling E.C."/>
        </authorList>
    </citation>
    <scope>NUCLEOTIDE SEQUENCE [LARGE SCALE GENOMIC DNA]</scope>
    <source>
        <strain evidence="1">MRhiFer1</strain>
        <tissue evidence="1">Lung</tissue>
    </source>
</reference>
<dbReference type="EMBL" id="JACAGC010000004">
    <property type="protein sequence ID" value="KAF6371977.1"/>
    <property type="molecule type" value="Genomic_DNA"/>
</dbReference>
<name>A0A7J7ZCI7_RHIFE</name>
<dbReference type="Proteomes" id="UP000585614">
    <property type="component" value="Unassembled WGS sequence"/>
</dbReference>
<comment type="caution">
    <text evidence="1">The sequence shown here is derived from an EMBL/GenBank/DDBJ whole genome shotgun (WGS) entry which is preliminary data.</text>
</comment>
<sequence length="172" mass="18520">MQPASRPRHCFPGSSGACTTSRPTVPKRCFPALGLQPQNSVCSPHVTTAVTPRPRHDHIGHTSATALCRHSSAPGLPAGRRQQPTCICAGGLLILFLHLGPATCLQTGAQCPLALPRTQPALQLLESHPAQEARPRSLSGVGLSATRDKHIHKESLTHWMNKCFFLGLHTWL</sequence>
<proteinExistence type="predicted"/>
<dbReference type="AlphaFoldDB" id="A0A7J7ZCI7"/>
<accession>A0A7J7ZCI7</accession>
<protein>
    <submittedName>
        <fullName evidence="1">Uncharacterized protein</fullName>
    </submittedName>
</protein>
<organism evidence="1 2">
    <name type="scientific">Rhinolophus ferrumequinum</name>
    <name type="common">Greater horseshoe bat</name>
    <dbReference type="NCBI Taxonomy" id="59479"/>
    <lineage>
        <taxon>Eukaryota</taxon>
        <taxon>Metazoa</taxon>
        <taxon>Chordata</taxon>
        <taxon>Craniata</taxon>
        <taxon>Vertebrata</taxon>
        <taxon>Euteleostomi</taxon>
        <taxon>Mammalia</taxon>
        <taxon>Eutheria</taxon>
        <taxon>Laurasiatheria</taxon>
        <taxon>Chiroptera</taxon>
        <taxon>Yinpterochiroptera</taxon>
        <taxon>Rhinolophoidea</taxon>
        <taxon>Rhinolophidae</taxon>
        <taxon>Rhinolophinae</taxon>
        <taxon>Rhinolophus</taxon>
    </lineage>
</organism>
<evidence type="ECO:0000313" key="2">
    <source>
        <dbReference type="Proteomes" id="UP000585614"/>
    </source>
</evidence>
<gene>
    <name evidence="1" type="ORF">mRhiFer1_009718</name>
</gene>
<evidence type="ECO:0000313" key="1">
    <source>
        <dbReference type="EMBL" id="KAF6371977.1"/>
    </source>
</evidence>